<sequence>FFEPGRLEGKKTMGYEIVENFGPDALPDWILYPTGGGTGLVGIWKAFQELAALGGLDPAKHRLPRMVAVQSENCAPVVESFKRGLDYVEPVQSQGTIADGLDVPGAIMGHGILATIRESDGTAVAVSEPAIVEAFKVLGEHGQAASYESAAVFAALRRLRSDGVIGVGAKVLLLMTASHLISLAQQPK</sequence>
<dbReference type="Gene3D" id="3.40.50.1100">
    <property type="match status" value="1"/>
</dbReference>
<dbReference type="InterPro" id="IPR001926">
    <property type="entry name" value="TrpB-like_PALP"/>
</dbReference>
<dbReference type="Pfam" id="PF00291">
    <property type="entry name" value="PALP"/>
    <property type="match status" value="1"/>
</dbReference>
<gene>
    <name evidence="2" type="ORF">S01H4_50965</name>
</gene>
<dbReference type="AlphaFoldDB" id="X1DGT4"/>
<dbReference type="EMBL" id="BART01028978">
    <property type="protein sequence ID" value="GAG95636.1"/>
    <property type="molecule type" value="Genomic_DNA"/>
</dbReference>
<name>X1DGT4_9ZZZZ</name>
<proteinExistence type="predicted"/>
<reference evidence="2" key="1">
    <citation type="journal article" date="2014" name="Front. Microbiol.">
        <title>High frequency of phylogenetically diverse reductive dehalogenase-homologous genes in deep subseafloor sedimentary metagenomes.</title>
        <authorList>
            <person name="Kawai M."/>
            <person name="Futagami T."/>
            <person name="Toyoda A."/>
            <person name="Takaki Y."/>
            <person name="Nishi S."/>
            <person name="Hori S."/>
            <person name="Arai W."/>
            <person name="Tsubouchi T."/>
            <person name="Morono Y."/>
            <person name="Uchiyama I."/>
            <person name="Ito T."/>
            <person name="Fujiyama A."/>
            <person name="Inagaki F."/>
            <person name="Takami H."/>
        </authorList>
    </citation>
    <scope>NUCLEOTIDE SEQUENCE</scope>
    <source>
        <strain evidence="2">Expedition CK06-06</strain>
    </source>
</reference>
<feature type="non-terminal residue" evidence="2">
    <location>
        <position position="1"/>
    </location>
</feature>
<evidence type="ECO:0000313" key="2">
    <source>
        <dbReference type="EMBL" id="GAG95636.1"/>
    </source>
</evidence>
<comment type="caution">
    <text evidence="2">The sequence shown here is derived from an EMBL/GenBank/DDBJ whole genome shotgun (WGS) entry which is preliminary data.</text>
</comment>
<organism evidence="2">
    <name type="scientific">marine sediment metagenome</name>
    <dbReference type="NCBI Taxonomy" id="412755"/>
    <lineage>
        <taxon>unclassified sequences</taxon>
        <taxon>metagenomes</taxon>
        <taxon>ecological metagenomes</taxon>
    </lineage>
</organism>
<feature type="domain" description="Tryptophan synthase beta chain-like PALP" evidence="1">
    <location>
        <begin position="2"/>
        <end position="176"/>
    </location>
</feature>
<accession>X1DGT4</accession>
<protein>
    <recommendedName>
        <fullName evidence="1">Tryptophan synthase beta chain-like PALP domain-containing protein</fullName>
    </recommendedName>
</protein>
<evidence type="ECO:0000259" key="1">
    <source>
        <dbReference type="Pfam" id="PF00291"/>
    </source>
</evidence>
<dbReference type="SUPFAM" id="SSF53686">
    <property type="entry name" value="Tryptophan synthase beta subunit-like PLP-dependent enzymes"/>
    <property type="match status" value="1"/>
</dbReference>
<dbReference type="InterPro" id="IPR036052">
    <property type="entry name" value="TrpB-like_PALP_sf"/>
</dbReference>